<name>R0JTF7_EXST2</name>
<dbReference type="PROSITE" id="PS50048">
    <property type="entry name" value="ZN2_CY6_FUNGAL_2"/>
    <property type="match status" value="1"/>
</dbReference>
<evidence type="ECO:0000313" key="5">
    <source>
        <dbReference type="Proteomes" id="UP000016935"/>
    </source>
</evidence>
<feature type="region of interest" description="Disordered" evidence="2">
    <location>
        <begin position="69"/>
        <end position="107"/>
    </location>
</feature>
<keyword evidence="1" id="KW-0539">Nucleus</keyword>
<gene>
    <name evidence="4" type="ORF">SETTUDRAFT_33346</name>
</gene>
<dbReference type="AlphaFoldDB" id="R0JTF7"/>
<dbReference type="HOGENOM" id="CLU_624329_0_0_1"/>
<dbReference type="GO" id="GO:0008270">
    <property type="term" value="F:zinc ion binding"/>
    <property type="evidence" value="ECO:0007669"/>
    <property type="project" value="InterPro"/>
</dbReference>
<proteinExistence type="predicted"/>
<dbReference type="EMBL" id="KB908814">
    <property type="protein sequence ID" value="EOA84358.1"/>
    <property type="molecule type" value="Genomic_DNA"/>
</dbReference>
<feature type="domain" description="Zn(2)-C6 fungal-type" evidence="3">
    <location>
        <begin position="37"/>
        <end position="67"/>
    </location>
</feature>
<dbReference type="Pfam" id="PF00172">
    <property type="entry name" value="Zn_clus"/>
    <property type="match status" value="1"/>
</dbReference>
<dbReference type="PANTHER" id="PTHR47783">
    <property type="entry name" value="ZN(II)2CYS6 TRANSCRIPTION FACTOR (EUROFUNG)-RELATED"/>
    <property type="match status" value="1"/>
</dbReference>
<dbReference type="InterPro" id="IPR036864">
    <property type="entry name" value="Zn2-C6_fun-type_DNA-bd_sf"/>
</dbReference>
<organism evidence="4 5">
    <name type="scientific">Exserohilum turcicum (strain 28A)</name>
    <name type="common">Northern leaf blight fungus</name>
    <name type="synonym">Setosphaeria turcica</name>
    <dbReference type="NCBI Taxonomy" id="671987"/>
    <lineage>
        <taxon>Eukaryota</taxon>
        <taxon>Fungi</taxon>
        <taxon>Dikarya</taxon>
        <taxon>Ascomycota</taxon>
        <taxon>Pezizomycotina</taxon>
        <taxon>Dothideomycetes</taxon>
        <taxon>Pleosporomycetidae</taxon>
        <taxon>Pleosporales</taxon>
        <taxon>Pleosporineae</taxon>
        <taxon>Pleosporaceae</taxon>
        <taxon>Exserohilum</taxon>
    </lineage>
</organism>
<dbReference type="InterPro" id="IPR001138">
    <property type="entry name" value="Zn2Cys6_DnaBD"/>
</dbReference>
<keyword evidence="5" id="KW-1185">Reference proteome</keyword>
<reference evidence="4 5" key="1">
    <citation type="journal article" date="2012" name="PLoS Pathog.">
        <title>Diverse lifestyles and strategies of plant pathogenesis encoded in the genomes of eighteen Dothideomycetes fungi.</title>
        <authorList>
            <person name="Ohm R.A."/>
            <person name="Feau N."/>
            <person name="Henrissat B."/>
            <person name="Schoch C.L."/>
            <person name="Horwitz B.A."/>
            <person name="Barry K.W."/>
            <person name="Condon B.J."/>
            <person name="Copeland A.C."/>
            <person name="Dhillon B."/>
            <person name="Glaser F."/>
            <person name="Hesse C.N."/>
            <person name="Kosti I."/>
            <person name="LaButti K."/>
            <person name="Lindquist E.A."/>
            <person name="Lucas S."/>
            <person name="Salamov A.A."/>
            <person name="Bradshaw R.E."/>
            <person name="Ciuffetti L."/>
            <person name="Hamelin R.C."/>
            <person name="Kema G.H.J."/>
            <person name="Lawrence C."/>
            <person name="Scott J.A."/>
            <person name="Spatafora J.W."/>
            <person name="Turgeon B.G."/>
            <person name="de Wit P.J.G.M."/>
            <person name="Zhong S."/>
            <person name="Goodwin S.B."/>
            <person name="Grigoriev I.V."/>
        </authorList>
    </citation>
    <scope>NUCLEOTIDE SEQUENCE [LARGE SCALE GENOMIC DNA]</scope>
    <source>
        <strain evidence="5">28A</strain>
    </source>
</reference>
<accession>R0JTF7</accession>
<dbReference type="GO" id="GO:0000981">
    <property type="term" value="F:DNA-binding transcription factor activity, RNA polymerase II-specific"/>
    <property type="evidence" value="ECO:0007669"/>
    <property type="project" value="InterPro"/>
</dbReference>
<dbReference type="Gene3D" id="4.10.240.10">
    <property type="entry name" value="Zn(2)-C6 fungal-type DNA-binding domain"/>
    <property type="match status" value="1"/>
</dbReference>
<dbReference type="SUPFAM" id="SSF57701">
    <property type="entry name" value="Zn2/Cys6 DNA-binding domain"/>
    <property type="match status" value="1"/>
</dbReference>
<evidence type="ECO:0000256" key="1">
    <source>
        <dbReference type="ARBA" id="ARBA00023242"/>
    </source>
</evidence>
<evidence type="ECO:0000313" key="4">
    <source>
        <dbReference type="EMBL" id="EOA84358.1"/>
    </source>
</evidence>
<dbReference type="Proteomes" id="UP000016935">
    <property type="component" value="Unassembled WGS sequence"/>
</dbReference>
<dbReference type="OrthoDB" id="4356994at2759"/>
<evidence type="ECO:0000256" key="2">
    <source>
        <dbReference type="SAM" id="MobiDB-lite"/>
    </source>
</evidence>
<dbReference type="PANTHER" id="PTHR47783:SF1">
    <property type="entry name" value="ZN(II)2CYS6 TRANSCRIPTION FACTOR (EUROFUNG)"/>
    <property type="match status" value="1"/>
</dbReference>
<evidence type="ECO:0000259" key="3">
    <source>
        <dbReference type="PROSITE" id="PS50048"/>
    </source>
</evidence>
<dbReference type="PROSITE" id="PS00463">
    <property type="entry name" value="ZN2_CY6_FUNGAL_1"/>
    <property type="match status" value="1"/>
</dbReference>
<dbReference type="STRING" id="671987.R0JTF7"/>
<dbReference type="RefSeq" id="XP_008028125.1">
    <property type="nucleotide sequence ID" value="XM_008029934.1"/>
</dbReference>
<sequence>MFGTLVCDLQHEPLTFVENTDPASALSRNRRDKPHASCELCRARKIRCSGQRSGCDRCIAMSVECKYRDRTGRRKRQASNDGTRSAASSSTTPVPDTKQQDEIPPLAPPLATAEANAREDGAKGGLGDWQMDTDDLLESMLSTQLGTPTNSADMTAEIAWNSILGEDHSTLAGPESVDFTTSTSSIASPSSFAQLMAPPVDLQSALAMSEKLQLEAQQPDALNSSLLQPPTATFGDDGRCLCRTFTATLFEELCAESANSSHVPIDVLLRYFRGALSHCTTILDCDRCSASASDSNSNMLLVMAGQYMSTICERIAVCYANIRRRGEERHRSISAPLDWGADMEFGHGSGWDPSGDGVVTDGDMWFSTYRIESSEERMLVLRCLVSVQLAEFARLLERLKSRAGSRSVCLVLLTDAERRMGSAKSILMDSASPSATKSF</sequence>
<protein>
    <recommendedName>
        <fullName evidence="3">Zn(2)-C6 fungal-type domain-containing protein</fullName>
    </recommendedName>
</protein>
<dbReference type="eggNOG" id="ENOG502SZS5">
    <property type="taxonomic scope" value="Eukaryota"/>
</dbReference>
<dbReference type="SMART" id="SM00066">
    <property type="entry name" value="GAL4"/>
    <property type="match status" value="1"/>
</dbReference>
<dbReference type="GeneID" id="19403753"/>
<feature type="compositionally biased region" description="Polar residues" evidence="2">
    <location>
        <begin position="79"/>
        <end position="94"/>
    </location>
</feature>
<dbReference type="CDD" id="cd00067">
    <property type="entry name" value="GAL4"/>
    <property type="match status" value="1"/>
</dbReference>
<reference evidence="4 5" key="2">
    <citation type="journal article" date="2013" name="PLoS Genet.">
        <title>Comparative genome structure, secondary metabolite, and effector coding capacity across Cochliobolus pathogens.</title>
        <authorList>
            <person name="Condon B.J."/>
            <person name="Leng Y."/>
            <person name="Wu D."/>
            <person name="Bushley K.E."/>
            <person name="Ohm R.A."/>
            <person name="Otillar R."/>
            <person name="Martin J."/>
            <person name="Schackwitz W."/>
            <person name="Grimwood J."/>
            <person name="MohdZainudin N."/>
            <person name="Xue C."/>
            <person name="Wang R."/>
            <person name="Manning V.A."/>
            <person name="Dhillon B."/>
            <person name="Tu Z.J."/>
            <person name="Steffenson B.J."/>
            <person name="Salamov A."/>
            <person name="Sun H."/>
            <person name="Lowry S."/>
            <person name="LaButti K."/>
            <person name="Han J."/>
            <person name="Copeland A."/>
            <person name="Lindquist E."/>
            <person name="Barry K."/>
            <person name="Schmutz J."/>
            <person name="Baker S.E."/>
            <person name="Ciuffetti L.M."/>
            <person name="Grigoriev I.V."/>
            <person name="Zhong S."/>
            <person name="Turgeon B.G."/>
        </authorList>
    </citation>
    <scope>NUCLEOTIDE SEQUENCE [LARGE SCALE GENOMIC DNA]</scope>
    <source>
        <strain evidence="5">28A</strain>
    </source>
</reference>